<feature type="domain" description="Sulfatase N-terminal" evidence="4">
    <location>
        <begin position="27"/>
        <end position="382"/>
    </location>
</feature>
<keyword evidence="6" id="KW-1185">Reference proteome</keyword>
<proteinExistence type="inferred from homology"/>
<dbReference type="InterPro" id="IPR024607">
    <property type="entry name" value="Sulfatase_CS"/>
</dbReference>
<dbReference type="Proteomes" id="UP000199031">
    <property type="component" value="Unassembled WGS sequence"/>
</dbReference>
<dbReference type="Gene3D" id="3.40.720.10">
    <property type="entry name" value="Alkaline Phosphatase, subunit A"/>
    <property type="match status" value="1"/>
</dbReference>
<sequence length="509" mass="58147">MKQIVVFIIGALIVQQQALAQTKQAPVIIIMCDQLRYDAIGEYTPHINELKADGVSFNRTYCASPLCAPSRAAFFTGKYPNDNGCLINGWQDEDAHYGEVKSGTLNMYGLLGDNWNSRHIGKQHFVTQDKIDKDPQSKTKWITPQTYKQWVKSVNEKAPGGPQFKAMLPELVSNKYTQYKNYSTPKYDVYKPGLQYFDDNYYTDKAIETINESKHDKKPLFLSLMYLSPHPPFDVPEPYYSKFKPEDFAIPDNIGEWYAGQSTLQLYNLTGFIGTRYTKEQWKQVWPKYFGLVSLVDDEIGRVIDALKTNGLYDKALIIFTSDHGEMLGSHSLWQKMCMYEESARVPFIIKFPSDYKPALKEVNDNVSLIDVWPTLIDYLDIDNAGNTDGQSLMPLLQGKATGRKNVFIQYDGNGAYGNNQRCIVEGDYKLIIDTFKDEVFIELYNLSTDPLEKNNLAVNIKYEAIVNQLIEKVKKHMSDTNDLLKLPDNIYQNFVTHYTTSNKSSSGD</sequence>
<evidence type="ECO:0000313" key="5">
    <source>
        <dbReference type="EMBL" id="SFQ38251.1"/>
    </source>
</evidence>
<evidence type="ECO:0000256" key="2">
    <source>
        <dbReference type="ARBA" id="ARBA00022723"/>
    </source>
</evidence>
<dbReference type="AlphaFoldDB" id="A0A1I5Y1X1"/>
<dbReference type="InterPro" id="IPR000917">
    <property type="entry name" value="Sulfatase_N"/>
</dbReference>
<gene>
    <name evidence="5" type="ORF">SAMN05444277_11099</name>
</gene>
<dbReference type="GO" id="GO:0008484">
    <property type="term" value="F:sulfuric ester hydrolase activity"/>
    <property type="evidence" value="ECO:0007669"/>
    <property type="project" value="TreeGrafter"/>
</dbReference>
<evidence type="ECO:0000256" key="3">
    <source>
        <dbReference type="ARBA" id="ARBA00022801"/>
    </source>
</evidence>
<keyword evidence="2" id="KW-0479">Metal-binding</keyword>
<dbReference type="PANTHER" id="PTHR45953">
    <property type="entry name" value="IDURONATE 2-SULFATASE"/>
    <property type="match status" value="1"/>
</dbReference>
<dbReference type="RefSeq" id="WP_177191931.1">
    <property type="nucleotide sequence ID" value="NZ_FOXQ01000010.1"/>
</dbReference>
<dbReference type="PANTHER" id="PTHR45953:SF1">
    <property type="entry name" value="IDURONATE 2-SULFATASE"/>
    <property type="match status" value="1"/>
</dbReference>
<accession>A0A1I5Y1X1</accession>
<evidence type="ECO:0000259" key="4">
    <source>
        <dbReference type="Pfam" id="PF00884"/>
    </source>
</evidence>
<evidence type="ECO:0000256" key="1">
    <source>
        <dbReference type="ARBA" id="ARBA00008779"/>
    </source>
</evidence>
<dbReference type="InterPro" id="IPR017850">
    <property type="entry name" value="Alkaline_phosphatase_core_sf"/>
</dbReference>
<comment type="similarity">
    <text evidence="1">Belongs to the sulfatase family.</text>
</comment>
<dbReference type="STRING" id="1465490.SAMN05444277_11099"/>
<dbReference type="Pfam" id="PF00884">
    <property type="entry name" value="Sulfatase"/>
    <property type="match status" value="1"/>
</dbReference>
<protein>
    <submittedName>
        <fullName evidence="5">Choline-sulfatase</fullName>
    </submittedName>
</protein>
<dbReference type="EMBL" id="FOXQ01000010">
    <property type="protein sequence ID" value="SFQ38251.1"/>
    <property type="molecule type" value="Genomic_DNA"/>
</dbReference>
<dbReference type="GO" id="GO:0005737">
    <property type="term" value="C:cytoplasm"/>
    <property type="evidence" value="ECO:0007669"/>
    <property type="project" value="TreeGrafter"/>
</dbReference>
<organism evidence="5 6">
    <name type="scientific">Parafilimonas terrae</name>
    <dbReference type="NCBI Taxonomy" id="1465490"/>
    <lineage>
        <taxon>Bacteria</taxon>
        <taxon>Pseudomonadati</taxon>
        <taxon>Bacteroidota</taxon>
        <taxon>Chitinophagia</taxon>
        <taxon>Chitinophagales</taxon>
        <taxon>Chitinophagaceae</taxon>
        <taxon>Parafilimonas</taxon>
    </lineage>
</organism>
<reference evidence="5 6" key="1">
    <citation type="submission" date="2016-10" db="EMBL/GenBank/DDBJ databases">
        <authorList>
            <person name="de Groot N.N."/>
        </authorList>
    </citation>
    <scope>NUCLEOTIDE SEQUENCE [LARGE SCALE GENOMIC DNA]</scope>
    <source>
        <strain evidence="5 6">DSM 28286</strain>
    </source>
</reference>
<keyword evidence="3" id="KW-0378">Hydrolase</keyword>
<name>A0A1I5Y1X1_9BACT</name>
<dbReference type="PROSITE" id="PS00523">
    <property type="entry name" value="SULFATASE_1"/>
    <property type="match status" value="1"/>
</dbReference>
<evidence type="ECO:0000313" key="6">
    <source>
        <dbReference type="Proteomes" id="UP000199031"/>
    </source>
</evidence>
<dbReference type="SUPFAM" id="SSF53649">
    <property type="entry name" value="Alkaline phosphatase-like"/>
    <property type="match status" value="1"/>
</dbReference>
<dbReference type="GO" id="GO:0046872">
    <property type="term" value="F:metal ion binding"/>
    <property type="evidence" value="ECO:0007669"/>
    <property type="project" value="UniProtKB-KW"/>
</dbReference>